<gene>
    <name evidence="9" type="ORF">RRG08_015820</name>
</gene>
<dbReference type="PANTHER" id="PTHR22930:SF269">
    <property type="entry name" value="NUCLEASE HARBI1-LIKE PROTEIN"/>
    <property type="match status" value="1"/>
</dbReference>
<evidence type="ECO:0000256" key="2">
    <source>
        <dbReference type="ARBA" id="ARBA00004123"/>
    </source>
</evidence>
<sequence>MWRQIECGFRERWQFPNCIGALDGKHVLIQAPPCSGSKYFNYKKSFSIVLLALVDYQYRFTFVDIGSYGSNSDSGVFKNTALCRKMQNKTLAIPDDKPLIVDDQPCPHVIVGDEAFPLMTNLMRPYPGSDLNDAKRIYNYRLSRARRISENAFGILANQ</sequence>
<dbReference type="GO" id="GO:0016787">
    <property type="term" value="F:hydrolase activity"/>
    <property type="evidence" value="ECO:0007669"/>
    <property type="project" value="UniProtKB-KW"/>
</dbReference>
<feature type="domain" description="DDE Tnp4" evidence="8">
    <location>
        <begin position="22"/>
        <end position="156"/>
    </location>
</feature>
<evidence type="ECO:0000256" key="7">
    <source>
        <dbReference type="ARBA" id="ARBA00023242"/>
    </source>
</evidence>
<dbReference type="AlphaFoldDB" id="A0AAE1A1A1"/>
<dbReference type="Pfam" id="PF13359">
    <property type="entry name" value="DDE_Tnp_4"/>
    <property type="match status" value="1"/>
</dbReference>
<evidence type="ECO:0000256" key="6">
    <source>
        <dbReference type="ARBA" id="ARBA00022801"/>
    </source>
</evidence>
<keyword evidence="6" id="KW-0378">Hydrolase</keyword>
<evidence type="ECO:0000256" key="4">
    <source>
        <dbReference type="ARBA" id="ARBA00022722"/>
    </source>
</evidence>
<name>A0AAE1A1A1_9GAST</name>
<protein>
    <recommendedName>
        <fullName evidence="8">DDE Tnp4 domain-containing protein</fullName>
    </recommendedName>
</protein>
<comment type="similarity">
    <text evidence="3">Belongs to the HARBI1 family.</text>
</comment>
<evidence type="ECO:0000313" key="9">
    <source>
        <dbReference type="EMBL" id="KAK3779419.1"/>
    </source>
</evidence>
<dbReference type="InterPro" id="IPR027806">
    <property type="entry name" value="HARBI1_dom"/>
</dbReference>
<dbReference type="Proteomes" id="UP001283361">
    <property type="component" value="Unassembled WGS sequence"/>
</dbReference>
<dbReference type="InterPro" id="IPR045249">
    <property type="entry name" value="HARBI1-like"/>
</dbReference>
<dbReference type="GO" id="GO:0004518">
    <property type="term" value="F:nuclease activity"/>
    <property type="evidence" value="ECO:0007669"/>
    <property type="project" value="UniProtKB-KW"/>
</dbReference>
<keyword evidence="10" id="KW-1185">Reference proteome</keyword>
<reference evidence="9" key="1">
    <citation type="journal article" date="2023" name="G3 (Bethesda)">
        <title>A reference genome for the long-term kleptoplast-retaining sea slug Elysia crispata morphotype clarki.</title>
        <authorList>
            <person name="Eastman K.E."/>
            <person name="Pendleton A.L."/>
            <person name="Shaikh M.A."/>
            <person name="Suttiyut T."/>
            <person name="Ogas R."/>
            <person name="Tomko P."/>
            <person name="Gavelis G."/>
            <person name="Widhalm J.R."/>
            <person name="Wisecaver J.H."/>
        </authorList>
    </citation>
    <scope>NUCLEOTIDE SEQUENCE</scope>
    <source>
        <strain evidence="9">ECLA1</strain>
    </source>
</reference>
<evidence type="ECO:0000256" key="1">
    <source>
        <dbReference type="ARBA" id="ARBA00001968"/>
    </source>
</evidence>
<comment type="subcellular location">
    <subcellularLocation>
        <location evidence="2">Nucleus</location>
    </subcellularLocation>
</comment>
<evidence type="ECO:0000313" key="10">
    <source>
        <dbReference type="Proteomes" id="UP001283361"/>
    </source>
</evidence>
<dbReference type="GO" id="GO:0046872">
    <property type="term" value="F:metal ion binding"/>
    <property type="evidence" value="ECO:0007669"/>
    <property type="project" value="UniProtKB-KW"/>
</dbReference>
<accession>A0AAE1A1A1</accession>
<dbReference type="GO" id="GO:0005634">
    <property type="term" value="C:nucleus"/>
    <property type="evidence" value="ECO:0007669"/>
    <property type="project" value="UniProtKB-SubCell"/>
</dbReference>
<dbReference type="PANTHER" id="PTHR22930">
    <property type="match status" value="1"/>
</dbReference>
<keyword evidence="4" id="KW-0540">Nuclease</keyword>
<evidence type="ECO:0000256" key="5">
    <source>
        <dbReference type="ARBA" id="ARBA00022723"/>
    </source>
</evidence>
<comment type="caution">
    <text evidence="9">The sequence shown here is derived from an EMBL/GenBank/DDBJ whole genome shotgun (WGS) entry which is preliminary data.</text>
</comment>
<organism evidence="9 10">
    <name type="scientific">Elysia crispata</name>
    <name type="common">lettuce slug</name>
    <dbReference type="NCBI Taxonomy" id="231223"/>
    <lineage>
        <taxon>Eukaryota</taxon>
        <taxon>Metazoa</taxon>
        <taxon>Spiralia</taxon>
        <taxon>Lophotrochozoa</taxon>
        <taxon>Mollusca</taxon>
        <taxon>Gastropoda</taxon>
        <taxon>Heterobranchia</taxon>
        <taxon>Euthyneura</taxon>
        <taxon>Panpulmonata</taxon>
        <taxon>Sacoglossa</taxon>
        <taxon>Placobranchoidea</taxon>
        <taxon>Plakobranchidae</taxon>
        <taxon>Elysia</taxon>
    </lineage>
</organism>
<evidence type="ECO:0000259" key="8">
    <source>
        <dbReference type="Pfam" id="PF13359"/>
    </source>
</evidence>
<proteinExistence type="inferred from homology"/>
<keyword evidence="7" id="KW-0539">Nucleus</keyword>
<dbReference type="EMBL" id="JAWDGP010002837">
    <property type="protein sequence ID" value="KAK3779419.1"/>
    <property type="molecule type" value="Genomic_DNA"/>
</dbReference>
<keyword evidence="5" id="KW-0479">Metal-binding</keyword>
<evidence type="ECO:0000256" key="3">
    <source>
        <dbReference type="ARBA" id="ARBA00006958"/>
    </source>
</evidence>
<comment type="cofactor">
    <cofactor evidence="1">
        <name>a divalent metal cation</name>
        <dbReference type="ChEBI" id="CHEBI:60240"/>
    </cofactor>
</comment>